<protein>
    <submittedName>
        <fullName evidence="18">Polysaccharide export outer membrane protein</fullName>
    </submittedName>
</protein>
<dbReference type="GO" id="GO:0046930">
    <property type="term" value="C:pore complex"/>
    <property type="evidence" value="ECO:0007669"/>
    <property type="project" value="UniProtKB-KW"/>
</dbReference>
<comment type="similarity">
    <text evidence="2">Belongs to the BexD/CtrA/VexA family.</text>
</comment>
<evidence type="ECO:0000256" key="12">
    <source>
        <dbReference type="ARBA" id="ARBA00023139"/>
    </source>
</evidence>
<evidence type="ECO:0000256" key="14">
    <source>
        <dbReference type="ARBA" id="ARBA00023288"/>
    </source>
</evidence>
<reference evidence="18 19" key="1">
    <citation type="submission" date="2016-10" db="EMBL/GenBank/DDBJ databases">
        <authorList>
            <person name="de Groot N.N."/>
        </authorList>
    </citation>
    <scope>NUCLEOTIDE SEQUENCE [LARGE SCALE GENOMIC DNA]</scope>
    <source>
        <strain evidence="18 19">DSM 1736</strain>
    </source>
</reference>
<keyword evidence="19" id="KW-1185">Reference proteome</keyword>
<keyword evidence="6" id="KW-0812">Transmembrane</keyword>
<proteinExistence type="inferred from homology"/>
<dbReference type="Gene3D" id="3.10.560.10">
    <property type="entry name" value="Outer membrane lipoprotein wza domain like"/>
    <property type="match status" value="1"/>
</dbReference>
<evidence type="ECO:0000256" key="8">
    <source>
        <dbReference type="ARBA" id="ARBA00023047"/>
    </source>
</evidence>
<dbReference type="Pfam" id="PF22461">
    <property type="entry name" value="SLBB_2"/>
    <property type="match status" value="1"/>
</dbReference>
<dbReference type="PANTHER" id="PTHR33619:SF3">
    <property type="entry name" value="POLYSACCHARIDE EXPORT PROTEIN GFCE-RELATED"/>
    <property type="match status" value="1"/>
</dbReference>
<keyword evidence="11" id="KW-0472">Membrane</keyword>
<dbReference type="EMBL" id="FNHB01000008">
    <property type="protein sequence ID" value="SDM86162.1"/>
    <property type="molecule type" value="Genomic_DNA"/>
</dbReference>
<dbReference type="PANTHER" id="PTHR33619">
    <property type="entry name" value="POLYSACCHARIDE EXPORT PROTEIN GFCE-RELATED"/>
    <property type="match status" value="1"/>
</dbReference>
<dbReference type="STRING" id="146817.SAMN04488502_10841"/>
<keyword evidence="9" id="KW-0406">Ion transport</keyword>
<evidence type="ECO:0000256" key="3">
    <source>
        <dbReference type="ARBA" id="ARBA00022448"/>
    </source>
</evidence>
<evidence type="ECO:0000313" key="19">
    <source>
        <dbReference type="Proteomes" id="UP000214880"/>
    </source>
</evidence>
<evidence type="ECO:0000259" key="16">
    <source>
        <dbReference type="Pfam" id="PF02563"/>
    </source>
</evidence>
<evidence type="ECO:0000256" key="5">
    <source>
        <dbReference type="ARBA" id="ARBA00022597"/>
    </source>
</evidence>
<feature type="domain" description="Polysaccharide export protein N-terminal" evidence="16">
    <location>
        <begin position="25"/>
        <end position="99"/>
    </location>
</feature>
<evidence type="ECO:0000256" key="4">
    <source>
        <dbReference type="ARBA" id="ARBA00022452"/>
    </source>
</evidence>
<keyword evidence="12" id="KW-0564">Palmitate</keyword>
<evidence type="ECO:0000256" key="11">
    <source>
        <dbReference type="ARBA" id="ARBA00023136"/>
    </source>
</evidence>
<keyword evidence="7 15" id="KW-0732">Signal</keyword>
<keyword evidence="3" id="KW-0813">Transport</keyword>
<evidence type="ECO:0000256" key="6">
    <source>
        <dbReference type="ARBA" id="ARBA00022692"/>
    </source>
</evidence>
<evidence type="ECO:0000256" key="1">
    <source>
        <dbReference type="ARBA" id="ARBA00004571"/>
    </source>
</evidence>
<keyword evidence="4" id="KW-1134">Transmembrane beta strand</keyword>
<evidence type="ECO:0000256" key="7">
    <source>
        <dbReference type="ARBA" id="ARBA00022729"/>
    </source>
</evidence>
<gene>
    <name evidence="18" type="ORF">SAMN04488502_10841</name>
</gene>
<dbReference type="RefSeq" id="WP_245698162.1">
    <property type="nucleotide sequence ID" value="NZ_FNHB01000008.1"/>
</dbReference>
<dbReference type="InterPro" id="IPR054765">
    <property type="entry name" value="SLBB_dom"/>
</dbReference>
<feature type="domain" description="SLBB" evidence="17">
    <location>
        <begin position="106"/>
        <end position="184"/>
    </location>
</feature>
<keyword evidence="14" id="KW-0449">Lipoprotein</keyword>
<sequence>MKYFVKLTLVVFALMFSCLPANSAIAQEYKLGANDILTIGVWGYEELKLEELAVRPDGKIAFPLVGEVEAADKTVSELTDALTTGLSVYVKEPIVTVNILKFRTTRVYVLGEVQKPGMYEIERSHNLLDAIGMAGSYTKNAAKKKVHIIRQDNSAEPIKANLLNILTKGDMSQNYTLHDGDVVYLSDNGRIDFAKDILPWISATYQISETQNN</sequence>
<name>A0A1G9WNL5_9FIRM</name>
<dbReference type="InterPro" id="IPR003715">
    <property type="entry name" value="Poly_export_N"/>
</dbReference>
<keyword evidence="13" id="KW-0998">Cell outer membrane</keyword>
<evidence type="ECO:0000256" key="15">
    <source>
        <dbReference type="SAM" id="SignalP"/>
    </source>
</evidence>
<feature type="chain" id="PRO_5038872443" evidence="15">
    <location>
        <begin position="24"/>
        <end position="213"/>
    </location>
</feature>
<dbReference type="Proteomes" id="UP000214880">
    <property type="component" value="Unassembled WGS sequence"/>
</dbReference>
<comment type="subcellular location">
    <subcellularLocation>
        <location evidence="1">Cell outer membrane</location>
        <topology evidence="1">Multi-pass membrane protein</topology>
    </subcellularLocation>
</comment>
<accession>A0A1G9WNL5</accession>
<keyword evidence="8" id="KW-0625">Polysaccharide transport</keyword>
<dbReference type="PROSITE" id="PS51257">
    <property type="entry name" value="PROKAR_LIPOPROTEIN"/>
    <property type="match status" value="1"/>
</dbReference>
<dbReference type="Pfam" id="PF02563">
    <property type="entry name" value="Poly_export"/>
    <property type="match status" value="1"/>
</dbReference>
<dbReference type="GO" id="GO:0015288">
    <property type="term" value="F:porin activity"/>
    <property type="evidence" value="ECO:0007669"/>
    <property type="project" value="UniProtKB-KW"/>
</dbReference>
<evidence type="ECO:0000256" key="9">
    <source>
        <dbReference type="ARBA" id="ARBA00023065"/>
    </source>
</evidence>
<dbReference type="Gene3D" id="3.30.1950.10">
    <property type="entry name" value="wza like domain"/>
    <property type="match status" value="1"/>
</dbReference>
<dbReference type="GO" id="GO:0015159">
    <property type="term" value="F:polysaccharide transmembrane transporter activity"/>
    <property type="evidence" value="ECO:0007669"/>
    <property type="project" value="InterPro"/>
</dbReference>
<evidence type="ECO:0000256" key="10">
    <source>
        <dbReference type="ARBA" id="ARBA00023114"/>
    </source>
</evidence>
<dbReference type="InterPro" id="IPR049712">
    <property type="entry name" value="Poly_export"/>
</dbReference>
<evidence type="ECO:0000313" key="18">
    <source>
        <dbReference type="EMBL" id="SDM86162.1"/>
    </source>
</evidence>
<feature type="signal peptide" evidence="15">
    <location>
        <begin position="1"/>
        <end position="23"/>
    </location>
</feature>
<dbReference type="AlphaFoldDB" id="A0A1G9WNL5"/>
<dbReference type="GO" id="GO:0009279">
    <property type="term" value="C:cell outer membrane"/>
    <property type="evidence" value="ECO:0007669"/>
    <property type="project" value="UniProtKB-SubCell"/>
</dbReference>
<evidence type="ECO:0000256" key="13">
    <source>
        <dbReference type="ARBA" id="ARBA00023237"/>
    </source>
</evidence>
<evidence type="ECO:0000256" key="2">
    <source>
        <dbReference type="ARBA" id="ARBA00009450"/>
    </source>
</evidence>
<organism evidence="18 19">
    <name type="scientific">Dendrosporobacter quercicolus</name>
    <dbReference type="NCBI Taxonomy" id="146817"/>
    <lineage>
        <taxon>Bacteria</taxon>
        <taxon>Bacillati</taxon>
        <taxon>Bacillota</taxon>
        <taxon>Negativicutes</taxon>
        <taxon>Selenomonadales</taxon>
        <taxon>Sporomusaceae</taxon>
        <taxon>Dendrosporobacter</taxon>
    </lineage>
</organism>
<keyword evidence="10" id="KW-0626">Porin</keyword>
<keyword evidence="5" id="KW-0762">Sugar transport</keyword>
<evidence type="ECO:0000259" key="17">
    <source>
        <dbReference type="Pfam" id="PF22461"/>
    </source>
</evidence>
<dbReference type="GO" id="GO:0006811">
    <property type="term" value="P:monoatomic ion transport"/>
    <property type="evidence" value="ECO:0007669"/>
    <property type="project" value="UniProtKB-KW"/>
</dbReference>